<evidence type="ECO:0000259" key="5">
    <source>
        <dbReference type="Pfam" id="PF12705"/>
    </source>
</evidence>
<evidence type="ECO:0000313" key="7">
    <source>
        <dbReference type="Proteomes" id="UP000791080"/>
    </source>
</evidence>
<evidence type="ECO:0000256" key="1">
    <source>
        <dbReference type="ARBA" id="ARBA00022763"/>
    </source>
</evidence>
<sequence>MSESLPADLAYRGRPDRVRVKASLLDQVGGGCPGRLNLATRPGVAPADRSVRRPEPWPFLLGAVVGAVTSVHRGVDEQEAIRAAGREVSRSGVALHALARSFLDAAVWNYLEAHDERVDEVGPLSLVGERQITHGNRELTAWGLYYESPDGALREVRRLRVGSARDGAESHRWAAVAAKLALDGKTADGRQGDGRPDRVTVVEVGLGDGGTAVVADLGSQAQVRDFYQREARPVIAELISGTRLSPGRDCDQCGWLSTCPAMPRAAGLLGLAEPATHTRSVSASELDRYHGCPARYFGDNVLHLPKEDGVGPAQLRGLAVHRWLAAAHARPDAVACVVEDLPEPGTGVPAHQEVLTDSEYEAAWPFLRQHVDRCPLRGEAVASVRVEPVHRVHDSTADVVVAASPDLVYRAGAARRWRETKSTLGHLPAGVEDAMVRYLALAVDVLMLAAVVRADAHQGGAAVELEVLGREEARVYTVDVTDEALLAAARRRVADAAAPWSRDLDFRPRPSSACGTCPVGGWCPSRGNARRRWPRRPARVAPPPSPWRRRRSDRAGGGSGLAGSGARSVGAAAACQRGRPRAARRRQAGRKAARTAVTSASAYSGRAVRSAAAHDGGRARTAGRAPGRGRRPPRVVRPAARIGGAPASPAPGARRAVPRRRPPARDRRRSRCSARGSAARRRGRRTRRRSPATRRGGRLRGPRCRGA</sequence>
<keyword evidence="2" id="KW-0547">Nucleotide-binding</keyword>
<evidence type="ECO:0000256" key="4">
    <source>
        <dbReference type="SAM" id="MobiDB-lite"/>
    </source>
</evidence>
<keyword evidence="2" id="KW-0347">Helicase</keyword>
<proteinExistence type="predicted"/>
<dbReference type="Proteomes" id="UP000791080">
    <property type="component" value="Unassembled WGS sequence"/>
</dbReference>
<keyword evidence="2" id="KW-0067">ATP-binding</keyword>
<dbReference type="Pfam" id="PF12705">
    <property type="entry name" value="PDDEXK_1"/>
    <property type="match status" value="1"/>
</dbReference>
<feature type="compositionally biased region" description="Basic residues" evidence="4">
    <location>
        <begin position="656"/>
        <end position="707"/>
    </location>
</feature>
<dbReference type="EMBL" id="AUBJ02000001">
    <property type="protein sequence ID" value="MCP2333813.1"/>
    <property type="molecule type" value="Genomic_DNA"/>
</dbReference>
<protein>
    <submittedName>
        <fullName evidence="6">PD-(D/E)XK nuclease superfamily protein</fullName>
    </submittedName>
</protein>
<gene>
    <name evidence="6" type="ORF">G443_004083</name>
</gene>
<reference evidence="6 7" key="1">
    <citation type="submission" date="2022-06" db="EMBL/GenBank/DDBJ databases">
        <title>Genomic Encyclopedia of Type Strains, Phase I: the one thousand microbial genomes (KMG-I) project.</title>
        <authorList>
            <person name="Kyrpides N."/>
        </authorList>
    </citation>
    <scope>NUCLEOTIDE SEQUENCE [LARGE SCALE GENOMIC DNA]</scope>
    <source>
        <strain evidence="6 7">DSM 43889</strain>
    </source>
</reference>
<feature type="region of interest" description="Disordered" evidence="4">
    <location>
        <begin position="525"/>
        <end position="707"/>
    </location>
</feature>
<comment type="caution">
    <text evidence="6">The sequence shown here is derived from an EMBL/GenBank/DDBJ whole genome shotgun (WGS) entry which is preliminary data.</text>
</comment>
<evidence type="ECO:0000313" key="6">
    <source>
        <dbReference type="EMBL" id="MCP2333813.1"/>
    </source>
</evidence>
<keyword evidence="1" id="KW-0227">DNA damage</keyword>
<feature type="compositionally biased region" description="Basic residues" evidence="4">
    <location>
        <begin position="578"/>
        <end position="593"/>
    </location>
</feature>
<feature type="compositionally biased region" description="Low complexity" evidence="4">
    <location>
        <begin position="636"/>
        <end position="655"/>
    </location>
</feature>
<keyword evidence="2" id="KW-0378">Hydrolase</keyword>
<keyword evidence="3" id="KW-0234">DNA repair</keyword>
<evidence type="ECO:0000256" key="3">
    <source>
        <dbReference type="ARBA" id="ARBA00023204"/>
    </source>
</evidence>
<dbReference type="InterPro" id="IPR038726">
    <property type="entry name" value="PDDEXK_AddAB-type"/>
</dbReference>
<name>A0ABT1JMR8_ACTCY</name>
<accession>A0ABT1JMR8</accession>
<keyword evidence="7" id="KW-1185">Reference proteome</keyword>
<organism evidence="6 7">
    <name type="scientific">Actinoalloteichus caeruleus DSM 43889</name>
    <dbReference type="NCBI Taxonomy" id="1120930"/>
    <lineage>
        <taxon>Bacteria</taxon>
        <taxon>Bacillati</taxon>
        <taxon>Actinomycetota</taxon>
        <taxon>Actinomycetes</taxon>
        <taxon>Pseudonocardiales</taxon>
        <taxon>Pseudonocardiaceae</taxon>
        <taxon>Actinoalloteichus</taxon>
        <taxon>Actinoalloteichus cyanogriseus</taxon>
    </lineage>
</organism>
<feature type="domain" description="PD-(D/E)XK endonuclease-like" evidence="5">
    <location>
        <begin position="281"/>
        <end position="524"/>
    </location>
</feature>
<feature type="compositionally biased region" description="Low complexity" evidence="4">
    <location>
        <begin position="564"/>
        <end position="577"/>
    </location>
</feature>
<evidence type="ECO:0000256" key="2">
    <source>
        <dbReference type="ARBA" id="ARBA00022806"/>
    </source>
</evidence>
<feature type="compositionally biased region" description="Basic residues" evidence="4">
    <location>
        <begin position="528"/>
        <end position="538"/>
    </location>
</feature>